<keyword evidence="4 13" id="KW-0575">Peroxidase</keyword>
<dbReference type="GO" id="GO:0020037">
    <property type="term" value="F:heme binding"/>
    <property type="evidence" value="ECO:0007669"/>
    <property type="project" value="InterPro"/>
</dbReference>
<comment type="cofactor">
    <cofactor evidence="9">
        <name>Ca(2+)</name>
        <dbReference type="ChEBI" id="CHEBI:29108"/>
    </cofactor>
    <text evidence="9">Binds 2 calcium ions per subunit.</text>
</comment>
<evidence type="ECO:0000256" key="7">
    <source>
        <dbReference type="ARBA" id="ARBA00023002"/>
    </source>
</evidence>
<evidence type="ECO:0000256" key="4">
    <source>
        <dbReference type="ARBA" id="ARBA00022559"/>
    </source>
</evidence>
<dbReference type="Gene3D" id="1.10.420.10">
    <property type="entry name" value="Peroxidase, domain 2"/>
    <property type="match status" value="1"/>
</dbReference>
<evidence type="ECO:0000256" key="5">
    <source>
        <dbReference type="ARBA" id="ARBA00022617"/>
    </source>
</evidence>
<dbReference type="PANTHER" id="PTHR31388">
    <property type="entry name" value="PEROXIDASE 72-RELATED"/>
    <property type="match status" value="1"/>
</dbReference>
<organism evidence="13 14">
    <name type="scientific">Hibiscus syriacus</name>
    <name type="common">Rose of Sharon</name>
    <dbReference type="NCBI Taxonomy" id="106335"/>
    <lineage>
        <taxon>Eukaryota</taxon>
        <taxon>Viridiplantae</taxon>
        <taxon>Streptophyta</taxon>
        <taxon>Embryophyta</taxon>
        <taxon>Tracheophyta</taxon>
        <taxon>Spermatophyta</taxon>
        <taxon>Magnoliopsida</taxon>
        <taxon>eudicotyledons</taxon>
        <taxon>Gunneridae</taxon>
        <taxon>Pentapetalae</taxon>
        <taxon>rosids</taxon>
        <taxon>malvids</taxon>
        <taxon>Malvales</taxon>
        <taxon>Malvaceae</taxon>
        <taxon>Malvoideae</taxon>
        <taxon>Hibiscus</taxon>
    </lineage>
</organism>
<dbReference type="Proteomes" id="UP000436088">
    <property type="component" value="Unassembled WGS sequence"/>
</dbReference>
<proteinExistence type="inferred from homology"/>
<keyword evidence="5" id="KW-0349">Heme</keyword>
<evidence type="ECO:0000256" key="2">
    <source>
        <dbReference type="ARBA" id="ARBA00001970"/>
    </source>
</evidence>
<feature type="domain" description="Plant heme peroxidase family profile" evidence="12">
    <location>
        <begin position="37"/>
        <end position="186"/>
    </location>
</feature>
<evidence type="ECO:0000256" key="3">
    <source>
        <dbReference type="ARBA" id="ARBA00012313"/>
    </source>
</evidence>
<reference evidence="13" key="1">
    <citation type="submission" date="2019-09" db="EMBL/GenBank/DDBJ databases">
        <title>Draft genome information of white flower Hibiscus syriacus.</title>
        <authorList>
            <person name="Kim Y.-M."/>
        </authorList>
    </citation>
    <scope>NUCLEOTIDE SEQUENCE [LARGE SCALE GENOMIC DNA]</scope>
    <source>
        <strain evidence="13">YM2019G1</strain>
    </source>
</reference>
<keyword evidence="8" id="KW-0408">Iron</keyword>
<comment type="cofactor">
    <cofactor evidence="2">
        <name>heme b</name>
        <dbReference type="ChEBI" id="CHEBI:60344"/>
    </cofactor>
</comment>
<comment type="similarity">
    <text evidence="11">Belongs to the peroxidase family.</text>
</comment>
<protein>
    <recommendedName>
        <fullName evidence="3">peroxidase</fullName>
        <ecNumber evidence="3">1.11.1.7</ecNumber>
    </recommendedName>
</protein>
<dbReference type="SUPFAM" id="SSF48113">
    <property type="entry name" value="Heme-dependent peroxidases"/>
    <property type="match status" value="1"/>
</dbReference>
<comment type="catalytic activity">
    <reaction evidence="1">
        <text>2 a phenolic donor + H2O2 = 2 a phenolic radical donor + 2 H2O</text>
        <dbReference type="Rhea" id="RHEA:56136"/>
        <dbReference type="ChEBI" id="CHEBI:15377"/>
        <dbReference type="ChEBI" id="CHEBI:16240"/>
        <dbReference type="ChEBI" id="CHEBI:139520"/>
        <dbReference type="ChEBI" id="CHEBI:139521"/>
        <dbReference type="EC" id="1.11.1.7"/>
    </reaction>
</comment>
<keyword evidence="14" id="KW-1185">Reference proteome</keyword>
<feature type="disulfide bond" evidence="10">
    <location>
        <begin position="66"/>
        <end position="91"/>
    </location>
</feature>
<gene>
    <name evidence="13" type="ORF">F3Y22_tig00005936pilonHSYRG00051</name>
</gene>
<dbReference type="PRINTS" id="PR00461">
    <property type="entry name" value="PLPEROXIDASE"/>
</dbReference>
<feature type="binding site" evidence="9">
    <location>
        <position position="109"/>
    </location>
    <ligand>
        <name>Ca(2+)</name>
        <dbReference type="ChEBI" id="CHEBI:29108"/>
        <label>2</label>
    </ligand>
</feature>
<dbReference type="EMBL" id="VEPZ02000321">
    <property type="protein sequence ID" value="KAE8726980.1"/>
    <property type="molecule type" value="Genomic_DNA"/>
</dbReference>
<evidence type="ECO:0000256" key="1">
    <source>
        <dbReference type="ARBA" id="ARBA00000189"/>
    </source>
</evidence>
<dbReference type="GO" id="GO:0046872">
    <property type="term" value="F:metal ion binding"/>
    <property type="evidence" value="ECO:0007669"/>
    <property type="project" value="UniProtKB-KW"/>
</dbReference>
<dbReference type="InterPro" id="IPR000823">
    <property type="entry name" value="Peroxidase_pln"/>
</dbReference>
<feature type="binding site" evidence="9">
    <location>
        <position position="114"/>
    </location>
    <ligand>
        <name>Ca(2+)</name>
        <dbReference type="ChEBI" id="CHEBI:29108"/>
        <label>2</label>
    </ligand>
</feature>
<dbReference type="InterPro" id="IPR002016">
    <property type="entry name" value="Haem_peroxidase"/>
</dbReference>
<comment type="caution">
    <text evidence="13">The sequence shown here is derived from an EMBL/GenBank/DDBJ whole genome shotgun (WGS) entry which is preliminary data.</text>
</comment>
<keyword evidence="6 9" id="KW-0479">Metal-binding</keyword>
<dbReference type="AlphaFoldDB" id="A0A6A3CCR2"/>
<evidence type="ECO:0000259" key="12">
    <source>
        <dbReference type="PROSITE" id="PS50873"/>
    </source>
</evidence>
<evidence type="ECO:0000256" key="9">
    <source>
        <dbReference type="PIRSR" id="PIRSR600823-3"/>
    </source>
</evidence>
<dbReference type="EC" id="1.11.1.7" evidence="3"/>
<dbReference type="InterPro" id="IPR010255">
    <property type="entry name" value="Haem_peroxidase_sf"/>
</dbReference>
<evidence type="ECO:0000313" key="14">
    <source>
        <dbReference type="Proteomes" id="UP000436088"/>
    </source>
</evidence>
<dbReference type="Pfam" id="PF00141">
    <property type="entry name" value="peroxidase"/>
    <property type="match status" value="1"/>
</dbReference>
<evidence type="ECO:0000256" key="11">
    <source>
        <dbReference type="RuleBase" id="RU004241"/>
    </source>
</evidence>
<name>A0A6A3CCR2_HIBSY</name>
<keyword evidence="10" id="KW-1015">Disulfide bond</keyword>
<dbReference type="GO" id="GO:0140825">
    <property type="term" value="F:lactoperoxidase activity"/>
    <property type="evidence" value="ECO:0007669"/>
    <property type="project" value="UniProtKB-EC"/>
</dbReference>
<accession>A0A6A3CCR2</accession>
<dbReference type="GO" id="GO:0006979">
    <property type="term" value="P:response to oxidative stress"/>
    <property type="evidence" value="ECO:0007669"/>
    <property type="project" value="InterPro"/>
</dbReference>
<feature type="binding site" evidence="9">
    <location>
        <position position="106"/>
    </location>
    <ligand>
        <name>Ca(2+)</name>
        <dbReference type="ChEBI" id="CHEBI:29108"/>
        <label>2</label>
    </ligand>
</feature>
<sequence>MPLNHEYLAAFFAKVLLYSGVCLKNAAKVSFCGVWIVNAAIYLNFVAFTLQTPLKTPLHNSFVVVCVVIRNRIYNETNIDSSFAKARQSNCSIASGSVDNNLAPLDVETPNSFDLKYFKNLLNNKGLLHSDQILLNGGSTDSLVKTYSKNVKAFYSDFVTAMMKMGDITLLTGSNGEIRKNCRRPN</sequence>
<evidence type="ECO:0000256" key="10">
    <source>
        <dbReference type="PIRSR" id="PIRSR600823-5"/>
    </source>
</evidence>
<evidence type="ECO:0000313" key="13">
    <source>
        <dbReference type="EMBL" id="KAE8726980.1"/>
    </source>
</evidence>
<dbReference type="Gene3D" id="1.10.520.10">
    <property type="match status" value="1"/>
</dbReference>
<dbReference type="PANTHER" id="PTHR31388:SF144">
    <property type="entry name" value="PEROXIDASE 67-RELATED"/>
    <property type="match status" value="1"/>
</dbReference>
<evidence type="ECO:0000256" key="8">
    <source>
        <dbReference type="ARBA" id="ARBA00023004"/>
    </source>
</evidence>
<dbReference type="PROSITE" id="PS50873">
    <property type="entry name" value="PEROXIDASE_4"/>
    <property type="match status" value="1"/>
</dbReference>
<keyword evidence="9" id="KW-0106">Calcium</keyword>
<evidence type="ECO:0000256" key="6">
    <source>
        <dbReference type="ARBA" id="ARBA00022723"/>
    </source>
</evidence>
<keyword evidence="7" id="KW-0560">Oxidoreductase</keyword>